<comment type="caution">
    <text evidence="2">The sequence shown here is derived from an EMBL/GenBank/DDBJ whole genome shotgun (WGS) entry which is preliminary data.</text>
</comment>
<keyword evidence="1" id="KW-1133">Transmembrane helix</keyword>
<feature type="transmembrane region" description="Helical" evidence="1">
    <location>
        <begin position="142"/>
        <end position="167"/>
    </location>
</feature>
<proteinExistence type="predicted"/>
<feature type="transmembrane region" description="Helical" evidence="1">
    <location>
        <begin position="21"/>
        <end position="42"/>
    </location>
</feature>
<keyword evidence="1" id="KW-0812">Transmembrane</keyword>
<evidence type="ECO:0000313" key="2">
    <source>
        <dbReference type="EMBL" id="GAA2002055.1"/>
    </source>
</evidence>
<sequence length="174" mass="19187">MHRISTLPTVANVPNWARTAAFVAVLTPLPSSLWRLPMSWGWMMGFAESAKQELHVPGWGSLYIVGLTVFSELFAFLTLGLIQPWGETWPRWVPRVGGRRIPIKAAAIPALIGAFLVMFYSAGLVHNMFVNPAPDAPHGVAVFVLDLCYAPIVLWGPLLVAVTVHYCRRRRAAG</sequence>
<evidence type="ECO:0000313" key="3">
    <source>
        <dbReference type="Proteomes" id="UP001499854"/>
    </source>
</evidence>
<name>A0ABN2T8W7_9ACTN</name>
<dbReference type="EMBL" id="BAAAQM010000073">
    <property type="protein sequence ID" value="GAA2002055.1"/>
    <property type="molecule type" value="Genomic_DNA"/>
</dbReference>
<keyword evidence="1" id="KW-0472">Membrane</keyword>
<accession>A0ABN2T8W7</accession>
<keyword evidence="3" id="KW-1185">Reference proteome</keyword>
<dbReference type="RefSeq" id="WP_344662427.1">
    <property type="nucleotide sequence ID" value="NZ_BAAAQM010000073.1"/>
</dbReference>
<evidence type="ECO:0000256" key="1">
    <source>
        <dbReference type="SAM" id="Phobius"/>
    </source>
</evidence>
<reference evidence="2 3" key="1">
    <citation type="journal article" date="2019" name="Int. J. Syst. Evol. Microbiol.">
        <title>The Global Catalogue of Microorganisms (GCM) 10K type strain sequencing project: providing services to taxonomists for standard genome sequencing and annotation.</title>
        <authorList>
            <consortium name="The Broad Institute Genomics Platform"/>
            <consortium name="The Broad Institute Genome Sequencing Center for Infectious Disease"/>
            <person name="Wu L."/>
            <person name="Ma J."/>
        </authorList>
    </citation>
    <scope>NUCLEOTIDE SEQUENCE [LARGE SCALE GENOMIC DNA]</scope>
    <source>
        <strain evidence="2 3">JCM 16013</strain>
    </source>
</reference>
<gene>
    <name evidence="2" type="ORF">GCM10009838_79960</name>
</gene>
<organism evidence="2 3">
    <name type="scientific">Catenulispora subtropica</name>
    <dbReference type="NCBI Taxonomy" id="450798"/>
    <lineage>
        <taxon>Bacteria</taxon>
        <taxon>Bacillati</taxon>
        <taxon>Actinomycetota</taxon>
        <taxon>Actinomycetes</taxon>
        <taxon>Catenulisporales</taxon>
        <taxon>Catenulisporaceae</taxon>
        <taxon>Catenulispora</taxon>
    </lineage>
</organism>
<dbReference type="Proteomes" id="UP001499854">
    <property type="component" value="Unassembled WGS sequence"/>
</dbReference>
<feature type="transmembrane region" description="Helical" evidence="1">
    <location>
        <begin position="103"/>
        <end position="122"/>
    </location>
</feature>
<evidence type="ECO:0008006" key="4">
    <source>
        <dbReference type="Google" id="ProtNLM"/>
    </source>
</evidence>
<feature type="transmembrane region" description="Helical" evidence="1">
    <location>
        <begin position="62"/>
        <end position="82"/>
    </location>
</feature>
<protein>
    <recommendedName>
        <fullName evidence="4">DUF3995 domain-containing protein</fullName>
    </recommendedName>
</protein>